<dbReference type="GO" id="GO:0006506">
    <property type="term" value="P:GPI anchor biosynthetic process"/>
    <property type="evidence" value="ECO:0007669"/>
    <property type="project" value="UniProtKB-UniPathway"/>
</dbReference>
<feature type="region of interest" description="Disordered" evidence="8">
    <location>
        <begin position="1"/>
        <end position="85"/>
    </location>
</feature>
<dbReference type="GO" id="GO:0000506">
    <property type="term" value="C:glycosylphosphatidylinositol-N-acetylglucosaminyltransferase (GPI-GnT) complex"/>
    <property type="evidence" value="ECO:0007669"/>
    <property type="project" value="TreeGrafter"/>
</dbReference>
<feature type="compositionally biased region" description="Low complexity" evidence="8">
    <location>
        <begin position="48"/>
        <end position="58"/>
    </location>
</feature>
<comment type="pathway">
    <text evidence="2">Glycolipid biosynthesis; glycosylphosphatidylinositol-anchor biosynthesis.</text>
</comment>
<comment type="subcellular location">
    <subcellularLocation>
        <location evidence="1">Membrane</location>
        <topology evidence="1">Multi-pass membrane protein</topology>
    </subcellularLocation>
</comment>
<evidence type="ECO:0000256" key="7">
    <source>
        <dbReference type="ARBA" id="ARBA00023136"/>
    </source>
</evidence>
<evidence type="ECO:0000256" key="6">
    <source>
        <dbReference type="ARBA" id="ARBA00022989"/>
    </source>
</evidence>
<name>A0A8H4IZ11_9PEZI</name>
<feature type="compositionally biased region" description="Polar residues" evidence="8">
    <location>
        <begin position="345"/>
        <end position="358"/>
    </location>
</feature>
<comment type="caution">
    <text evidence="9">The sequence shown here is derived from an EMBL/GenBank/DDBJ whole genome shotgun (WGS) entry which is preliminary data.</text>
</comment>
<evidence type="ECO:0000313" key="9">
    <source>
        <dbReference type="EMBL" id="KAF4309128.1"/>
    </source>
</evidence>
<protein>
    <submittedName>
        <fullName evidence="9">Phosphatidylinositol:udp-c transferase pig-c</fullName>
    </submittedName>
</protein>
<feature type="region of interest" description="Disordered" evidence="8">
    <location>
        <begin position="124"/>
        <end position="157"/>
    </location>
</feature>
<dbReference type="PANTHER" id="PTHR12982">
    <property type="entry name" value="PHOSPHATIDYLINOSITOL GLYCAN, CLASS C"/>
    <property type="match status" value="1"/>
</dbReference>
<evidence type="ECO:0000256" key="5">
    <source>
        <dbReference type="ARBA" id="ARBA00022692"/>
    </source>
</evidence>
<dbReference type="AlphaFoldDB" id="A0A8H4IZ11"/>
<gene>
    <name evidence="9" type="ORF">GTA08_BOTSDO02142</name>
</gene>
<feature type="compositionally biased region" description="Low complexity" evidence="8">
    <location>
        <begin position="25"/>
        <end position="39"/>
    </location>
</feature>
<evidence type="ECO:0000256" key="2">
    <source>
        <dbReference type="ARBA" id="ARBA00004687"/>
    </source>
</evidence>
<organism evidence="9 10">
    <name type="scientific">Botryosphaeria dothidea</name>
    <dbReference type="NCBI Taxonomy" id="55169"/>
    <lineage>
        <taxon>Eukaryota</taxon>
        <taxon>Fungi</taxon>
        <taxon>Dikarya</taxon>
        <taxon>Ascomycota</taxon>
        <taxon>Pezizomycotina</taxon>
        <taxon>Dothideomycetes</taxon>
        <taxon>Dothideomycetes incertae sedis</taxon>
        <taxon>Botryosphaeriales</taxon>
        <taxon>Botryosphaeriaceae</taxon>
        <taxon>Botryosphaeria</taxon>
    </lineage>
</organism>
<feature type="compositionally biased region" description="Basic and acidic residues" evidence="8">
    <location>
        <begin position="141"/>
        <end position="153"/>
    </location>
</feature>
<evidence type="ECO:0000256" key="3">
    <source>
        <dbReference type="ARBA" id="ARBA00008321"/>
    </source>
</evidence>
<keyword evidence="10" id="KW-1185">Reference proteome</keyword>
<evidence type="ECO:0000256" key="4">
    <source>
        <dbReference type="ARBA" id="ARBA00022502"/>
    </source>
</evidence>
<sequence length="429" mass="44945">MPPTSASSFDSGGGVSSTLVASEEPSPTDTTYPPVTTLTHSSGSATVRPSSKKSSSSHRSPEGLPPPDPSRLAPQSAIFPPASTRRAFTRSQFADADADAEEQLAVRSTGNGGVAAVGGSVAVNGNGSESLSSVGAAGRIMEQRRKRERERGRSGSRRRKGAWKKLLWVKQTYPDNYTDEETFLDHLQRNPRLQPYEFWPLVTDSTVIVQHVMSVAIWISCFSGITQNRVTPFMVVSAGSAGTVLGWLLWDYWVSKEEEMEMAATAAALSMAAAEAARNDGGLAEDGTSSTSSASSAAAAGQSSTGLGLLLPNANTPGARQGHSRGGSLASVVSNGSAVSAISTGHPTGDSTFATASQPPHGEPMSPRNQRRWATIKSAVLIYCVLLGLSPILKSLTKSTTSDSIWAMTSFLTIINISFFDYGGGVGAK</sequence>
<reference evidence="9" key="1">
    <citation type="submission" date="2020-04" db="EMBL/GenBank/DDBJ databases">
        <title>Genome Assembly and Annotation of Botryosphaeria dothidea sdau 11-99, a Latent Pathogen of Apple Fruit Ring Rot in China.</title>
        <authorList>
            <person name="Yu C."/>
            <person name="Diao Y."/>
            <person name="Lu Q."/>
            <person name="Zhao J."/>
            <person name="Cui S."/>
            <person name="Peng C."/>
            <person name="He B."/>
            <person name="Liu H."/>
        </authorList>
    </citation>
    <scope>NUCLEOTIDE SEQUENCE [LARGE SCALE GENOMIC DNA]</scope>
    <source>
        <strain evidence="9">Sdau11-99</strain>
    </source>
</reference>
<dbReference type="Pfam" id="PF06432">
    <property type="entry name" value="GPI2"/>
    <property type="match status" value="1"/>
</dbReference>
<dbReference type="EMBL" id="WWBZ02000016">
    <property type="protein sequence ID" value="KAF4309128.1"/>
    <property type="molecule type" value="Genomic_DNA"/>
</dbReference>
<feature type="region of interest" description="Disordered" evidence="8">
    <location>
        <begin position="344"/>
        <end position="369"/>
    </location>
</feature>
<keyword evidence="6" id="KW-1133">Transmembrane helix</keyword>
<dbReference type="PANTHER" id="PTHR12982:SF0">
    <property type="entry name" value="PHOSPHATIDYLINOSITOL N-ACETYLGLUCOSAMINYLTRANSFERASE SUBUNIT C"/>
    <property type="match status" value="1"/>
</dbReference>
<dbReference type="InterPro" id="IPR009450">
    <property type="entry name" value="Plno_GlcNAc_GPI2"/>
</dbReference>
<proteinExistence type="inferred from homology"/>
<accession>A0A8H4IZ11</accession>
<evidence type="ECO:0000256" key="1">
    <source>
        <dbReference type="ARBA" id="ARBA00004141"/>
    </source>
</evidence>
<dbReference type="UniPathway" id="UPA00196"/>
<dbReference type="OrthoDB" id="196709at2759"/>
<keyword evidence="5" id="KW-0812">Transmembrane</keyword>
<feature type="compositionally biased region" description="Polar residues" evidence="8">
    <location>
        <begin position="1"/>
        <end position="20"/>
    </location>
</feature>
<dbReference type="GO" id="GO:0016740">
    <property type="term" value="F:transferase activity"/>
    <property type="evidence" value="ECO:0007669"/>
    <property type="project" value="UniProtKB-KW"/>
</dbReference>
<keyword evidence="9" id="KW-0808">Transferase</keyword>
<evidence type="ECO:0000256" key="8">
    <source>
        <dbReference type="SAM" id="MobiDB-lite"/>
    </source>
</evidence>
<dbReference type="Proteomes" id="UP000572817">
    <property type="component" value="Unassembled WGS sequence"/>
</dbReference>
<comment type="similarity">
    <text evidence="3">Belongs to the PIGC family.</text>
</comment>
<keyword evidence="7" id="KW-0472">Membrane</keyword>
<feature type="region of interest" description="Disordered" evidence="8">
    <location>
        <begin position="310"/>
        <end position="331"/>
    </location>
</feature>
<evidence type="ECO:0000313" key="10">
    <source>
        <dbReference type="Proteomes" id="UP000572817"/>
    </source>
</evidence>
<keyword evidence="4" id="KW-0337">GPI-anchor biosynthesis</keyword>